<dbReference type="Pfam" id="PF24564">
    <property type="entry name" value="DUF7605"/>
    <property type="match status" value="1"/>
</dbReference>
<dbReference type="InterPro" id="IPR056024">
    <property type="entry name" value="DUF7605"/>
</dbReference>
<name>A0A7U2F5R7_PHANO</name>
<protein>
    <recommendedName>
        <fullName evidence="2">DUF7605 domain-containing protein</fullName>
    </recommendedName>
</protein>
<dbReference type="PANTHER" id="PTHR36681">
    <property type="entry name" value="NUCLEAR GTPASE, GERMINAL CENTER-ASSOCIATED, TANDEM DUPLICATE 3"/>
    <property type="match status" value="1"/>
</dbReference>
<organism evidence="3 4">
    <name type="scientific">Phaeosphaeria nodorum (strain SN15 / ATCC MYA-4574 / FGSC 10173)</name>
    <name type="common">Glume blotch fungus</name>
    <name type="synonym">Parastagonospora nodorum</name>
    <dbReference type="NCBI Taxonomy" id="321614"/>
    <lineage>
        <taxon>Eukaryota</taxon>
        <taxon>Fungi</taxon>
        <taxon>Dikarya</taxon>
        <taxon>Ascomycota</taxon>
        <taxon>Pezizomycotina</taxon>
        <taxon>Dothideomycetes</taxon>
        <taxon>Pleosporomycetidae</taxon>
        <taxon>Pleosporales</taxon>
        <taxon>Pleosporineae</taxon>
        <taxon>Phaeosphaeriaceae</taxon>
        <taxon>Parastagonospora</taxon>
    </lineage>
</organism>
<dbReference type="Gene3D" id="3.40.50.300">
    <property type="entry name" value="P-loop containing nucleotide triphosphate hydrolases"/>
    <property type="match status" value="1"/>
</dbReference>
<dbReference type="Proteomes" id="UP000663193">
    <property type="component" value="Chromosome 9"/>
</dbReference>
<reference evidence="4" key="1">
    <citation type="journal article" date="2021" name="BMC Genomics">
        <title>Chromosome-level genome assembly and manually-curated proteome of model necrotroph Parastagonospora nodorum Sn15 reveals a genome-wide trove of candidate effector homologs, and redundancy of virulence-related functions within an accessory chromosome.</title>
        <authorList>
            <person name="Bertazzoni S."/>
            <person name="Jones D.A.B."/>
            <person name="Phan H.T."/>
            <person name="Tan K.-C."/>
            <person name="Hane J.K."/>
        </authorList>
    </citation>
    <scope>NUCLEOTIDE SEQUENCE [LARGE SCALE GENOMIC DNA]</scope>
    <source>
        <strain evidence="4">SN15 / ATCC MYA-4574 / FGSC 10173)</strain>
    </source>
</reference>
<sequence>MKQQDRNESPLFEPGQLAAEAGEITHPATAPMATMYNKAKTSTTTSFNLASTYSRNAESNANTPGKRKVRHTLLDVAAHFAELDRMIENGELENEIPAYDPTEEKLPADKVSVFRPGFTNALFLIKHKVAQRILNAVQALKLKCPSAELDHMEQRIKKLLSPSFGRPVSVGWNGDAGKGKTSSINAVLSVANLAHTSSGSVATYVPVEYLPLGDREAPYAFEPKICLPEEALKCIRDYWEDYYGGMLSDDKDEDDMGATDAVKPARDAFLALFSDIKQFANEETLDDFLGQATSIDDPKILSKLLKWGKERYDKLYQILAMQRGRAFEAQTPDDLGEIMRPYLQTATDPCFEGHENLGLKNSVWPFVKFGRVSLNHPLLDHIIIADLAGHNDCNRQRVRLTQNYIKTCQVAVMVDEVKRAGDNEPFKQSIFEVWRRRRGDSVVVVLTHTDDIGDDASCKPPLELDEQDALDSLKAHKIVYEQKCKKIGAKCKEPAYKKDPALRAELNDQRDNYKAHVTHATILRKRILIGARNRQVKTALKTWFRDKTGVKVPLSVFCVSTTKYMELIEPDDERTLKDPPVFTPESTEIIALRRHLLTLVNKRGQEQSIVNYYRLVKHLLNEMSLACTGFKPMCNRNSLIRFIQEAHESLPDLCRQHRLGFTKLLEPVLEVFSKSMQEWLRKAESKCEKFGNYNANSYGTFLKRHGVHKRPNQKKENWNLTLLDFALGELEPLLTILCSQGRKTFANDLMQAFHNQMDDLERELRFKLDQTQIKLFGEFFENLQLQNKQLEVLVRSAVRTLKEGLLKVGHEVTSLEAKGNPFLRHMKHTYTSIMEQYPPKSGKPAVHINRRTMFKKAVTDPVSGPYQAIKTHIETQASVLLQTADSALKKGCDEIFVEIFHNFDQICPEQEDYAFKALERGKELRGDIEQARQVLEGEVKEALLSAGIKVA</sequence>
<dbReference type="VEuPathDB" id="FungiDB:JI435_065510"/>
<evidence type="ECO:0000313" key="3">
    <source>
        <dbReference type="EMBL" id="QRC99220.1"/>
    </source>
</evidence>
<evidence type="ECO:0000313" key="4">
    <source>
        <dbReference type="Proteomes" id="UP000663193"/>
    </source>
</evidence>
<proteinExistence type="predicted"/>
<dbReference type="PANTHER" id="PTHR36681:SF3">
    <property type="entry name" value="NUCLEAR GTPASE, GERMINAL CENTER-ASSOCIATED, TANDEM DUPLICATE 3"/>
    <property type="match status" value="1"/>
</dbReference>
<dbReference type="OrthoDB" id="410198at2759"/>
<evidence type="ECO:0000259" key="2">
    <source>
        <dbReference type="Pfam" id="PF24564"/>
    </source>
</evidence>
<dbReference type="SUPFAM" id="SSF52540">
    <property type="entry name" value="P-loop containing nucleoside triphosphate hydrolases"/>
    <property type="match status" value="1"/>
</dbReference>
<dbReference type="EMBL" id="CP069031">
    <property type="protein sequence ID" value="QRC99220.1"/>
    <property type="molecule type" value="Genomic_DNA"/>
</dbReference>
<dbReference type="InterPro" id="IPR027417">
    <property type="entry name" value="P-loop_NTPase"/>
</dbReference>
<keyword evidence="4" id="KW-1185">Reference proteome</keyword>
<feature type="coiled-coil region" evidence="1">
    <location>
        <begin position="743"/>
        <end position="770"/>
    </location>
</feature>
<feature type="domain" description="DUF7605" evidence="2">
    <location>
        <begin position="676"/>
        <end position="837"/>
    </location>
</feature>
<accession>A0A7U2F5R7</accession>
<dbReference type="AlphaFoldDB" id="A0A7U2F5R7"/>
<keyword evidence="1" id="KW-0175">Coiled coil</keyword>
<gene>
    <name evidence="3" type="ORF">JI435_065510</name>
</gene>
<evidence type="ECO:0000256" key="1">
    <source>
        <dbReference type="SAM" id="Coils"/>
    </source>
</evidence>